<evidence type="ECO:0000256" key="3">
    <source>
        <dbReference type="ARBA" id="ARBA00023235"/>
    </source>
</evidence>
<comment type="caution">
    <text evidence="7">The sequence shown here is derived from an EMBL/GenBank/DDBJ whole genome shotgun (WGS) entry which is preliminary data.</text>
</comment>
<protein>
    <recommendedName>
        <fullName evidence="4">tRNA pseudouridine synthase A</fullName>
        <ecNumber evidence="4">5.4.99.12</ecNumber>
    </recommendedName>
    <alternativeName>
        <fullName evidence="4">tRNA pseudouridine(38-40) synthase</fullName>
    </alternativeName>
    <alternativeName>
        <fullName evidence="4">tRNA pseudouridylate synthase I</fullName>
    </alternativeName>
    <alternativeName>
        <fullName evidence="4">tRNA-uridine isomerase I</fullName>
    </alternativeName>
</protein>
<keyword evidence="3 4" id="KW-0413">Isomerase</keyword>
<dbReference type="GO" id="GO:0160147">
    <property type="term" value="F:tRNA pseudouridine(38-40) synthase activity"/>
    <property type="evidence" value="ECO:0007669"/>
    <property type="project" value="UniProtKB-EC"/>
</dbReference>
<dbReference type="PANTHER" id="PTHR11142">
    <property type="entry name" value="PSEUDOURIDYLATE SYNTHASE"/>
    <property type="match status" value="1"/>
</dbReference>
<dbReference type="EMBL" id="CAKLPX010000001">
    <property type="protein sequence ID" value="CAH0990366.1"/>
    <property type="molecule type" value="Genomic_DNA"/>
</dbReference>
<dbReference type="SUPFAM" id="SSF55120">
    <property type="entry name" value="Pseudouridine synthase"/>
    <property type="match status" value="1"/>
</dbReference>
<evidence type="ECO:0000313" key="8">
    <source>
        <dbReference type="Proteomes" id="UP000838100"/>
    </source>
</evidence>
<accession>A0ABN8ED28</accession>
<evidence type="ECO:0000256" key="2">
    <source>
        <dbReference type="ARBA" id="ARBA00022694"/>
    </source>
</evidence>
<dbReference type="InterPro" id="IPR001406">
    <property type="entry name" value="PsdUridine_synth_TruA"/>
</dbReference>
<comment type="function">
    <text evidence="4">Formation of pseudouridine at positions 38, 39 and 40 in the anticodon stem and loop of transfer RNAs.</text>
</comment>
<evidence type="ECO:0000259" key="6">
    <source>
        <dbReference type="Pfam" id="PF01416"/>
    </source>
</evidence>
<comment type="subunit">
    <text evidence="4">Homodimer.</text>
</comment>
<dbReference type="InterPro" id="IPR020094">
    <property type="entry name" value="TruA/RsuA/RluB/E/F_N"/>
</dbReference>
<dbReference type="InterPro" id="IPR020095">
    <property type="entry name" value="PsdUridine_synth_TruA_C"/>
</dbReference>
<dbReference type="InterPro" id="IPR020103">
    <property type="entry name" value="PsdUridine_synth_cat_dom_sf"/>
</dbReference>
<dbReference type="PANTHER" id="PTHR11142:SF0">
    <property type="entry name" value="TRNA PSEUDOURIDINE SYNTHASE-LIKE 1"/>
    <property type="match status" value="1"/>
</dbReference>
<dbReference type="InterPro" id="IPR020097">
    <property type="entry name" value="PsdUridine_synth_TruA_a/b_dom"/>
</dbReference>
<comment type="similarity">
    <text evidence="1 4 5">Belongs to the tRNA pseudouridine synthase TruA family.</text>
</comment>
<dbReference type="PIRSF" id="PIRSF001430">
    <property type="entry name" value="tRNA_psdUrid_synth"/>
    <property type="match status" value="1"/>
</dbReference>
<dbReference type="NCBIfam" id="TIGR00071">
    <property type="entry name" value="hisT_truA"/>
    <property type="match status" value="1"/>
</dbReference>
<evidence type="ECO:0000313" key="7">
    <source>
        <dbReference type="EMBL" id="CAH0990366.1"/>
    </source>
</evidence>
<name>A0ABN8ED28_9GAMM</name>
<dbReference type="Gene3D" id="3.30.70.660">
    <property type="entry name" value="Pseudouridine synthase I, catalytic domain, C-terminal subdomain"/>
    <property type="match status" value="1"/>
</dbReference>
<organism evidence="7 8">
    <name type="scientific">Sinobacterium norvegicum</name>
    <dbReference type="NCBI Taxonomy" id="1641715"/>
    <lineage>
        <taxon>Bacteria</taxon>
        <taxon>Pseudomonadati</taxon>
        <taxon>Pseudomonadota</taxon>
        <taxon>Gammaproteobacteria</taxon>
        <taxon>Cellvibrionales</taxon>
        <taxon>Spongiibacteraceae</taxon>
        <taxon>Sinobacterium</taxon>
    </lineage>
</organism>
<sequence>MPKSSIDTLQRPIRKIVLGVEYDGSQYHGWQIQRKPPVATVQAALEKALAAIATDSIKVHCAGRTDAGVHGTGQIVHFETTAERPMKAWVKGTNTQLASSVRVLWAREVADDFHARHSATSRRYRYVITNSDVKPAIAFNNLTWHGFPLDERRMHLAAQALLGEHDFTSFRALACQSKTAFRNVHNITVTRQGPLIVVDIIANAFLLHMVRNIVGSLLAIGDGRQPVEWMAELLAGKDRSVAAATAAPNGLYLVKVGYPERYAIPVMPLGPCFFTD</sequence>
<evidence type="ECO:0000256" key="1">
    <source>
        <dbReference type="ARBA" id="ARBA00009375"/>
    </source>
</evidence>
<dbReference type="Pfam" id="PF01416">
    <property type="entry name" value="PseudoU_synth_1"/>
    <property type="match status" value="2"/>
</dbReference>
<gene>
    <name evidence="7" type="primary">truA_1</name>
    <name evidence="4" type="synonym">truA</name>
    <name evidence="7" type="ORF">SIN8267_00458</name>
</gene>
<comment type="caution">
    <text evidence="4">Lacks conserved residue(s) required for the propagation of feature annotation.</text>
</comment>
<dbReference type="CDD" id="cd02570">
    <property type="entry name" value="PseudoU_synth_EcTruA"/>
    <property type="match status" value="1"/>
</dbReference>
<feature type="binding site" evidence="4">
    <location>
        <position position="124"/>
    </location>
    <ligand>
        <name>substrate</name>
    </ligand>
</feature>
<proteinExistence type="inferred from homology"/>
<keyword evidence="8" id="KW-1185">Reference proteome</keyword>
<dbReference type="EC" id="5.4.99.12" evidence="4"/>
<feature type="domain" description="Pseudouridine synthase I TruA alpha/beta" evidence="6">
    <location>
        <begin position="157"/>
        <end position="259"/>
    </location>
</feature>
<evidence type="ECO:0000256" key="5">
    <source>
        <dbReference type="RuleBase" id="RU003792"/>
    </source>
</evidence>
<dbReference type="RefSeq" id="WP_237443047.1">
    <property type="nucleotide sequence ID" value="NZ_CAKLPX010000001.1"/>
</dbReference>
<dbReference type="Gene3D" id="3.30.70.580">
    <property type="entry name" value="Pseudouridine synthase I, catalytic domain, N-terminal subdomain"/>
    <property type="match status" value="1"/>
</dbReference>
<comment type="catalytic activity">
    <reaction evidence="4 5">
        <text>uridine(38/39/40) in tRNA = pseudouridine(38/39/40) in tRNA</text>
        <dbReference type="Rhea" id="RHEA:22376"/>
        <dbReference type="Rhea" id="RHEA-COMP:10085"/>
        <dbReference type="Rhea" id="RHEA-COMP:10087"/>
        <dbReference type="ChEBI" id="CHEBI:65314"/>
        <dbReference type="ChEBI" id="CHEBI:65315"/>
        <dbReference type="EC" id="5.4.99.12"/>
    </reaction>
</comment>
<feature type="active site" description="Nucleophile" evidence="4">
    <location>
        <position position="66"/>
    </location>
</feature>
<dbReference type="HAMAP" id="MF_00171">
    <property type="entry name" value="TruA"/>
    <property type="match status" value="1"/>
</dbReference>
<feature type="domain" description="Pseudouridine synthase I TruA alpha/beta" evidence="6">
    <location>
        <begin position="21"/>
        <end position="116"/>
    </location>
</feature>
<dbReference type="Proteomes" id="UP000838100">
    <property type="component" value="Unassembled WGS sequence"/>
</dbReference>
<reference evidence="7" key="1">
    <citation type="submission" date="2021-12" db="EMBL/GenBank/DDBJ databases">
        <authorList>
            <person name="Rodrigo-Torres L."/>
            <person name="Arahal R. D."/>
            <person name="Lucena T."/>
        </authorList>
    </citation>
    <scope>NUCLEOTIDE SEQUENCE</scope>
    <source>
        <strain evidence="7">CECT 8267</strain>
    </source>
</reference>
<keyword evidence="2 4" id="KW-0819">tRNA processing</keyword>
<evidence type="ECO:0000256" key="4">
    <source>
        <dbReference type="HAMAP-Rule" id="MF_00171"/>
    </source>
</evidence>